<dbReference type="EMBL" id="VSRR010110880">
    <property type="protein sequence ID" value="MPC97657.1"/>
    <property type="molecule type" value="Genomic_DNA"/>
</dbReference>
<organism evidence="1 2">
    <name type="scientific">Portunus trituberculatus</name>
    <name type="common">Swimming crab</name>
    <name type="synonym">Neptunus trituberculatus</name>
    <dbReference type="NCBI Taxonomy" id="210409"/>
    <lineage>
        <taxon>Eukaryota</taxon>
        <taxon>Metazoa</taxon>
        <taxon>Ecdysozoa</taxon>
        <taxon>Arthropoda</taxon>
        <taxon>Crustacea</taxon>
        <taxon>Multicrustacea</taxon>
        <taxon>Malacostraca</taxon>
        <taxon>Eumalacostraca</taxon>
        <taxon>Eucarida</taxon>
        <taxon>Decapoda</taxon>
        <taxon>Pleocyemata</taxon>
        <taxon>Brachyura</taxon>
        <taxon>Eubrachyura</taxon>
        <taxon>Portunoidea</taxon>
        <taxon>Portunidae</taxon>
        <taxon>Portuninae</taxon>
        <taxon>Portunus</taxon>
    </lineage>
</organism>
<reference evidence="1 2" key="1">
    <citation type="submission" date="2019-05" db="EMBL/GenBank/DDBJ databases">
        <title>Another draft genome of Portunus trituberculatus and its Hox gene families provides insights of decapod evolution.</title>
        <authorList>
            <person name="Jeong J.-H."/>
            <person name="Song I."/>
            <person name="Kim S."/>
            <person name="Choi T."/>
            <person name="Kim D."/>
            <person name="Ryu S."/>
            <person name="Kim W."/>
        </authorList>
    </citation>
    <scope>NUCLEOTIDE SEQUENCE [LARGE SCALE GENOMIC DNA]</scope>
    <source>
        <tissue evidence="1">Muscle</tissue>
    </source>
</reference>
<comment type="caution">
    <text evidence="1">The sequence shown here is derived from an EMBL/GenBank/DDBJ whole genome shotgun (WGS) entry which is preliminary data.</text>
</comment>
<name>A0A5B7JWZ0_PORTR</name>
<dbReference type="AlphaFoldDB" id="A0A5B7JWZ0"/>
<accession>A0A5B7JWZ0</accession>
<protein>
    <submittedName>
        <fullName evidence="1">Uncharacterized protein</fullName>
    </submittedName>
</protein>
<evidence type="ECO:0000313" key="1">
    <source>
        <dbReference type="EMBL" id="MPC97657.1"/>
    </source>
</evidence>
<gene>
    <name evidence="1" type="ORF">E2C01_092981</name>
</gene>
<proteinExistence type="predicted"/>
<sequence length="187" mass="21164">MLYSIESMTVTQNSIRSFTALTESQSSCTVIRDHLKRVDRGFDTGTTTPLTLPQLGSVSINSQPVSPPPPSVPPSVVFYFPYIFIDIRGRDLSASPGHLTHIHPLSWSFFDQLLFRLDTSSPQARQGKAWVLRIIGISLSVSLYVCLSSKVNKALNGVDKGCEEVHWEWRRQREERESQRQPCPQYK</sequence>
<evidence type="ECO:0000313" key="2">
    <source>
        <dbReference type="Proteomes" id="UP000324222"/>
    </source>
</evidence>
<dbReference type="Proteomes" id="UP000324222">
    <property type="component" value="Unassembled WGS sequence"/>
</dbReference>
<keyword evidence="2" id="KW-1185">Reference proteome</keyword>